<accession>A0A9W7ZUS7</accession>
<organism evidence="1 2">
    <name type="scientific">Mycoemilia scoparia</name>
    <dbReference type="NCBI Taxonomy" id="417184"/>
    <lineage>
        <taxon>Eukaryota</taxon>
        <taxon>Fungi</taxon>
        <taxon>Fungi incertae sedis</taxon>
        <taxon>Zoopagomycota</taxon>
        <taxon>Kickxellomycotina</taxon>
        <taxon>Kickxellomycetes</taxon>
        <taxon>Kickxellales</taxon>
        <taxon>Kickxellaceae</taxon>
        <taxon>Mycoemilia</taxon>
    </lineage>
</organism>
<keyword evidence="2" id="KW-1185">Reference proteome</keyword>
<reference evidence="1" key="1">
    <citation type="submission" date="2022-07" db="EMBL/GenBank/DDBJ databases">
        <title>Phylogenomic reconstructions and comparative analyses of Kickxellomycotina fungi.</title>
        <authorList>
            <person name="Reynolds N.K."/>
            <person name="Stajich J.E."/>
            <person name="Barry K."/>
            <person name="Grigoriev I.V."/>
            <person name="Crous P."/>
            <person name="Smith M.E."/>
        </authorList>
    </citation>
    <scope>NUCLEOTIDE SEQUENCE</scope>
    <source>
        <strain evidence="1">NBRC 100468</strain>
    </source>
</reference>
<evidence type="ECO:0000313" key="1">
    <source>
        <dbReference type="EMBL" id="KAJ1912983.1"/>
    </source>
</evidence>
<dbReference type="EMBL" id="JANBPU010000296">
    <property type="protein sequence ID" value="KAJ1912983.1"/>
    <property type="molecule type" value="Genomic_DNA"/>
</dbReference>
<sequence length="196" mass="22424">MIREIGICDLTAVQTYVDNYLTDGSSFNVDQGKNVLGNIILIHSACAFLLTNLLVKVGINPSINHNQDGFYTGKLELAKRLFKKLTDEFKKIPENIMVHVRDPSIIVPINDFSQLMGQVHQCDTFYGQHHEVTVLMNEIINDLRAWDYIPEVSSRNTTFGLQTWINDTLAEPFMATYTVWKIRHRPILLALRSVLF</sequence>
<evidence type="ECO:0000313" key="2">
    <source>
        <dbReference type="Proteomes" id="UP001150538"/>
    </source>
</evidence>
<gene>
    <name evidence="1" type="ORF">H4219_005397</name>
</gene>
<dbReference type="AlphaFoldDB" id="A0A9W7ZUS7"/>
<name>A0A9W7ZUS7_9FUNG</name>
<protein>
    <submittedName>
        <fullName evidence="1">Uncharacterized protein</fullName>
    </submittedName>
</protein>
<comment type="caution">
    <text evidence="1">The sequence shown here is derived from an EMBL/GenBank/DDBJ whole genome shotgun (WGS) entry which is preliminary data.</text>
</comment>
<proteinExistence type="predicted"/>
<dbReference type="Proteomes" id="UP001150538">
    <property type="component" value="Unassembled WGS sequence"/>
</dbReference>